<feature type="transmembrane region" description="Helical" evidence="7">
    <location>
        <begin position="225"/>
        <end position="246"/>
    </location>
</feature>
<feature type="transmembrane region" description="Helical" evidence="7">
    <location>
        <begin position="291"/>
        <end position="310"/>
    </location>
</feature>
<evidence type="ECO:0000259" key="8">
    <source>
        <dbReference type="PROSITE" id="PS50850"/>
    </source>
</evidence>
<evidence type="ECO:0000256" key="5">
    <source>
        <dbReference type="ARBA" id="ARBA00023136"/>
    </source>
</evidence>
<sequence length="454" mass="47890">MGAPEQLHDIGRRRAWAIWVTALSVYVLAVFHRSSLGVAGLVATDRFGVGATELATFTVLQLVVYAGMQVPVGVLLDRFGSRALLLSGLLLMTGGQLAFAFTTSYPAALLARGVIGAGDAMVFVSVIRLVALWFLVRQVPVVTQLTGQVGQLGAVVAAAPLAWALQALGWTAAFGLASSIGVVLLVAVLVLVRDSPYARSGTERLKLAALGRSLRAVWGNPGTRLGLWSHFVSQFSMTVFTLLWGYPFLVEGQGLSPGLAGGLLTAMTGWVLVVGLVLGHLVSRHPFYRSWLVVGIVTAIAASWAVVLLWPGPAPLPVLVVMVLVTATGGPASMVGFDLARSFTAVSAVGRTNGVVNVGGFTASLLTAWLVGLVLDLRSGGTATYSLADFKVALSVQYLFWGLGVVQVLRYRRRAIAHLDRWHPGATAVMRSGQPWTPDAARDRDEPHGSPGAV</sequence>
<keyword evidence="2" id="KW-1003">Cell membrane</keyword>
<feature type="domain" description="Major facilitator superfamily (MFS) profile" evidence="8">
    <location>
        <begin position="18"/>
        <end position="414"/>
    </location>
</feature>
<dbReference type="PROSITE" id="PS50850">
    <property type="entry name" value="MFS"/>
    <property type="match status" value="1"/>
</dbReference>
<dbReference type="Gene3D" id="1.20.1250.20">
    <property type="entry name" value="MFS general substrate transporter like domains"/>
    <property type="match status" value="2"/>
</dbReference>
<evidence type="ECO:0000313" key="10">
    <source>
        <dbReference type="Proteomes" id="UP000544110"/>
    </source>
</evidence>
<evidence type="ECO:0000256" key="2">
    <source>
        <dbReference type="ARBA" id="ARBA00022475"/>
    </source>
</evidence>
<comment type="caution">
    <text evidence="9">The sequence shown here is derived from an EMBL/GenBank/DDBJ whole genome shotgun (WGS) entry which is preliminary data.</text>
</comment>
<dbReference type="PANTHER" id="PTHR43124">
    <property type="entry name" value="PURINE EFFLUX PUMP PBUE"/>
    <property type="match status" value="1"/>
</dbReference>
<dbReference type="Pfam" id="PF07690">
    <property type="entry name" value="MFS_1"/>
    <property type="match status" value="1"/>
</dbReference>
<evidence type="ECO:0000256" key="1">
    <source>
        <dbReference type="ARBA" id="ARBA00004651"/>
    </source>
</evidence>
<feature type="transmembrane region" description="Helical" evidence="7">
    <location>
        <begin position="83"/>
        <end position="102"/>
    </location>
</feature>
<feature type="region of interest" description="Disordered" evidence="6">
    <location>
        <begin position="430"/>
        <end position="454"/>
    </location>
</feature>
<gene>
    <name evidence="9" type="ORF">BJ989_000037</name>
</gene>
<dbReference type="CDD" id="cd06174">
    <property type="entry name" value="MFS"/>
    <property type="match status" value="1"/>
</dbReference>
<keyword evidence="10" id="KW-1185">Reference proteome</keyword>
<reference evidence="9 10" key="1">
    <citation type="submission" date="2020-07" db="EMBL/GenBank/DDBJ databases">
        <title>Sequencing the genomes of 1000 actinobacteria strains.</title>
        <authorList>
            <person name="Klenk H.-P."/>
        </authorList>
    </citation>
    <scope>NUCLEOTIDE SEQUENCE [LARGE SCALE GENOMIC DNA]</scope>
    <source>
        <strain evidence="9 10">DSM 24552</strain>
    </source>
</reference>
<feature type="transmembrane region" description="Helical" evidence="7">
    <location>
        <begin position="316"/>
        <end position="340"/>
    </location>
</feature>
<dbReference type="InterPro" id="IPR020846">
    <property type="entry name" value="MFS_dom"/>
</dbReference>
<evidence type="ECO:0000256" key="7">
    <source>
        <dbReference type="SAM" id="Phobius"/>
    </source>
</evidence>
<organism evidence="9 10">
    <name type="scientific">Nocardioides perillae</name>
    <dbReference type="NCBI Taxonomy" id="1119534"/>
    <lineage>
        <taxon>Bacteria</taxon>
        <taxon>Bacillati</taxon>
        <taxon>Actinomycetota</taxon>
        <taxon>Actinomycetes</taxon>
        <taxon>Propionibacteriales</taxon>
        <taxon>Nocardioidaceae</taxon>
        <taxon>Nocardioides</taxon>
    </lineage>
</organism>
<comment type="subcellular location">
    <subcellularLocation>
        <location evidence="1">Cell membrane</location>
        <topology evidence="1">Multi-pass membrane protein</topology>
    </subcellularLocation>
</comment>
<feature type="transmembrane region" description="Helical" evidence="7">
    <location>
        <begin position="392"/>
        <end position="411"/>
    </location>
</feature>
<dbReference type="RefSeq" id="WP_179516507.1">
    <property type="nucleotide sequence ID" value="NZ_JACCAC010000001.1"/>
</dbReference>
<dbReference type="GO" id="GO:0022857">
    <property type="term" value="F:transmembrane transporter activity"/>
    <property type="evidence" value="ECO:0007669"/>
    <property type="project" value="InterPro"/>
</dbReference>
<feature type="transmembrane region" description="Helical" evidence="7">
    <location>
        <begin position="352"/>
        <end position="372"/>
    </location>
</feature>
<feature type="transmembrane region" description="Helical" evidence="7">
    <location>
        <begin position="148"/>
        <end position="166"/>
    </location>
</feature>
<dbReference type="InterPro" id="IPR050189">
    <property type="entry name" value="MFS_Efflux_Transporters"/>
</dbReference>
<evidence type="ECO:0000256" key="4">
    <source>
        <dbReference type="ARBA" id="ARBA00022989"/>
    </source>
</evidence>
<dbReference type="EMBL" id="JACCAC010000001">
    <property type="protein sequence ID" value="NYG53733.1"/>
    <property type="molecule type" value="Genomic_DNA"/>
</dbReference>
<keyword evidence="5 7" id="KW-0472">Membrane</keyword>
<dbReference type="Proteomes" id="UP000544110">
    <property type="component" value="Unassembled WGS sequence"/>
</dbReference>
<dbReference type="GO" id="GO:0005886">
    <property type="term" value="C:plasma membrane"/>
    <property type="evidence" value="ECO:0007669"/>
    <property type="project" value="UniProtKB-SubCell"/>
</dbReference>
<accession>A0A7Y9RRQ0</accession>
<dbReference type="PANTHER" id="PTHR43124:SF3">
    <property type="entry name" value="CHLORAMPHENICOL EFFLUX PUMP RV0191"/>
    <property type="match status" value="1"/>
</dbReference>
<feature type="transmembrane region" description="Helical" evidence="7">
    <location>
        <begin position="54"/>
        <end position="76"/>
    </location>
</feature>
<dbReference type="SUPFAM" id="SSF103473">
    <property type="entry name" value="MFS general substrate transporter"/>
    <property type="match status" value="1"/>
</dbReference>
<feature type="transmembrane region" description="Helical" evidence="7">
    <location>
        <begin position="172"/>
        <end position="192"/>
    </location>
</feature>
<evidence type="ECO:0000256" key="6">
    <source>
        <dbReference type="SAM" id="MobiDB-lite"/>
    </source>
</evidence>
<name>A0A7Y9RRQ0_9ACTN</name>
<keyword evidence="3 7" id="KW-0812">Transmembrane</keyword>
<dbReference type="AlphaFoldDB" id="A0A7Y9RRQ0"/>
<proteinExistence type="predicted"/>
<keyword evidence="4 7" id="KW-1133">Transmembrane helix</keyword>
<feature type="transmembrane region" description="Helical" evidence="7">
    <location>
        <begin position="258"/>
        <end position="279"/>
    </location>
</feature>
<feature type="transmembrane region" description="Helical" evidence="7">
    <location>
        <begin position="16"/>
        <end position="34"/>
    </location>
</feature>
<protein>
    <submittedName>
        <fullName evidence="9">Sugar phosphate permease</fullName>
    </submittedName>
</protein>
<feature type="transmembrane region" description="Helical" evidence="7">
    <location>
        <begin position="114"/>
        <end position="136"/>
    </location>
</feature>
<evidence type="ECO:0000313" key="9">
    <source>
        <dbReference type="EMBL" id="NYG53733.1"/>
    </source>
</evidence>
<dbReference type="InterPro" id="IPR036259">
    <property type="entry name" value="MFS_trans_sf"/>
</dbReference>
<evidence type="ECO:0000256" key="3">
    <source>
        <dbReference type="ARBA" id="ARBA00022692"/>
    </source>
</evidence>
<dbReference type="InterPro" id="IPR011701">
    <property type="entry name" value="MFS"/>
</dbReference>